<proteinExistence type="predicted"/>
<dbReference type="KEGG" id="ptm:GSPATT00039413001"/>
<organism evidence="1 2">
    <name type="scientific">Paramecium tetraurelia</name>
    <dbReference type="NCBI Taxonomy" id="5888"/>
    <lineage>
        <taxon>Eukaryota</taxon>
        <taxon>Sar</taxon>
        <taxon>Alveolata</taxon>
        <taxon>Ciliophora</taxon>
        <taxon>Intramacronucleata</taxon>
        <taxon>Oligohymenophorea</taxon>
        <taxon>Peniculida</taxon>
        <taxon>Parameciidae</taxon>
        <taxon>Paramecium</taxon>
    </lineage>
</organism>
<dbReference type="AlphaFoldDB" id="A0DCQ5"/>
<dbReference type="InParanoid" id="A0DCQ5"/>
<gene>
    <name evidence="1" type="ORF">GSPATT00039413001</name>
</gene>
<accession>A0DCQ5</accession>
<protein>
    <submittedName>
        <fullName evidence="1">Uncharacterized protein</fullName>
    </submittedName>
</protein>
<dbReference type="HOGENOM" id="CLU_3176560_0_0_1"/>
<dbReference type="RefSeq" id="XP_001448219.1">
    <property type="nucleotide sequence ID" value="XM_001448182.1"/>
</dbReference>
<evidence type="ECO:0000313" key="1">
    <source>
        <dbReference type="EMBL" id="CAK80822.1"/>
    </source>
</evidence>
<evidence type="ECO:0000313" key="2">
    <source>
        <dbReference type="Proteomes" id="UP000000600"/>
    </source>
</evidence>
<dbReference type="GeneID" id="5034003"/>
<keyword evidence="2" id="KW-1185">Reference proteome</keyword>
<name>A0DCQ5_PARTE</name>
<reference evidence="1 2" key="1">
    <citation type="journal article" date="2006" name="Nature">
        <title>Global trends of whole-genome duplications revealed by the ciliate Paramecium tetraurelia.</title>
        <authorList>
            <consortium name="Genoscope"/>
            <person name="Aury J.-M."/>
            <person name="Jaillon O."/>
            <person name="Duret L."/>
            <person name="Noel B."/>
            <person name="Jubin C."/>
            <person name="Porcel B.M."/>
            <person name="Segurens B."/>
            <person name="Daubin V."/>
            <person name="Anthouard V."/>
            <person name="Aiach N."/>
            <person name="Arnaiz O."/>
            <person name="Billaut A."/>
            <person name="Beisson J."/>
            <person name="Blanc I."/>
            <person name="Bouhouche K."/>
            <person name="Camara F."/>
            <person name="Duharcourt S."/>
            <person name="Guigo R."/>
            <person name="Gogendeau D."/>
            <person name="Katinka M."/>
            <person name="Keller A.-M."/>
            <person name="Kissmehl R."/>
            <person name="Klotz C."/>
            <person name="Koll F."/>
            <person name="Le Moue A."/>
            <person name="Lepere C."/>
            <person name="Malinsky S."/>
            <person name="Nowacki M."/>
            <person name="Nowak J.K."/>
            <person name="Plattner H."/>
            <person name="Poulain J."/>
            <person name="Ruiz F."/>
            <person name="Serrano V."/>
            <person name="Zagulski M."/>
            <person name="Dessen P."/>
            <person name="Betermier M."/>
            <person name="Weissenbach J."/>
            <person name="Scarpelli C."/>
            <person name="Schachter V."/>
            <person name="Sperling L."/>
            <person name="Meyer E."/>
            <person name="Cohen J."/>
            <person name="Wincker P."/>
        </authorList>
    </citation>
    <scope>NUCLEOTIDE SEQUENCE [LARGE SCALE GENOMIC DNA]</scope>
    <source>
        <strain evidence="1 2">Stock d4-2</strain>
    </source>
</reference>
<dbReference type="Proteomes" id="UP000000600">
    <property type="component" value="Unassembled WGS sequence"/>
</dbReference>
<sequence length="47" mass="5546">MSNIVKTLQNMTHTKIVFDSTKQLSFFIAFLINFRKGVQQDQLLWTN</sequence>
<dbReference type="EMBL" id="CT868378">
    <property type="protein sequence ID" value="CAK80822.1"/>
    <property type="molecule type" value="Genomic_DNA"/>
</dbReference>